<accession>A0A813T697</accession>
<dbReference type="SMART" id="SM00535">
    <property type="entry name" value="RIBOc"/>
    <property type="match status" value="2"/>
</dbReference>
<evidence type="ECO:0000313" key="5">
    <source>
        <dbReference type="Proteomes" id="UP000663852"/>
    </source>
</evidence>
<organism evidence="4 5">
    <name type="scientific">Adineta ricciae</name>
    <name type="common">Rotifer</name>
    <dbReference type="NCBI Taxonomy" id="249248"/>
    <lineage>
        <taxon>Eukaryota</taxon>
        <taxon>Metazoa</taxon>
        <taxon>Spiralia</taxon>
        <taxon>Gnathifera</taxon>
        <taxon>Rotifera</taxon>
        <taxon>Eurotatoria</taxon>
        <taxon>Bdelloidea</taxon>
        <taxon>Adinetida</taxon>
        <taxon>Adinetidae</taxon>
        <taxon>Adineta</taxon>
    </lineage>
</organism>
<evidence type="ECO:0000259" key="3">
    <source>
        <dbReference type="PROSITE" id="PS50142"/>
    </source>
</evidence>
<feature type="region of interest" description="Disordered" evidence="2">
    <location>
        <begin position="1"/>
        <end position="99"/>
    </location>
</feature>
<feature type="domain" description="RNase III" evidence="3">
    <location>
        <begin position="552"/>
        <end position="697"/>
    </location>
</feature>
<dbReference type="GO" id="GO:0005634">
    <property type="term" value="C:nucleus"/>
    <property type="evidence" value="ECO:0007669"/>
    <property type="project" value="TreeGrafter"/>
</dbReference>
<dbReference type="CDD" id="cd00593">
    <property type="entry name" value="RIBOc"/>
    <property type="match status" value="2"/>
</dbReference>
<dbReference type="GO" id="GO:0003723">
    <property type="term" value="F:RNA binding"/>
    <property type="evidence" value="ECO:0007669"/>
    <property type="project" value="TreeGrafter"/>
</dbReference>
<dbReference type="InterPro" id="IPR000999">
    <property type="entry name" value="RNase_III_dom"/>
</dbReference>
<proteinExistence type="predicted"/>
<dbReference type="Proteomes" id="UP000663852">
    <property type="component" value="Unassembled WGS sequence"/>
</dbReference>
<dbReference type="GO" id="GO:0006309">
    <property type="term" value="P:apoptotic DNA fragmentation"/>
    <property type="evidence" value="ECO:0007669"/>
    <property type="project" value="TreeGrafter"/>
</dbReference>
<keyword evidence="1" id="KW-0378">Hydrolase</keyword>
<evidence type="ECO:0000313" key="4">
    <source>
        <dbReference type="EMBL" id="CAF0810166.1"/>
    </source>
</evidence>
<dbReference type="GO" id="GO:0030422">
    <property type="term" value="P:siRNA processing"/>
    <property type="evidence" value="ECO:0007669"/>
    <property type="project" value="TreeGrafter"/>
</dbReference>
<gene>
    <name evidence="4" type="ORF">EDS130_LOCUS5310</name>
</gene>
<comment type="caution">
    <text evidence="4">The sequence shown here is derived from an EMBL/GenBank/DDBJ whole genome shotgun (WGS) entry which is preliminary data.</text>
</comment>
<evidence type="ECO:0000256" key="2">
    <source>
        <dbReference type="SAM" id="MobiDB-lite"/>
    </source>
</evidence>
<dbReference type="PANTHER" id="PTHR14950">
    <property type="entry name" value="DICER-RELATED"/>
    <property type="match status" value="1"/>
</dbReference>
<feature type="domain" description="RNase III" evidence="3">
    <location>
        <begin position="373"/>
        <end position="501"/>
    </location>
</feature>
<dbReference type="SUPFAM" id="SSF69065">
    <property type="entry name" value="RNase III domain-like"/>
    <property type="match status" value="2"/>
</dbReference>
<evidence type="ECO:0000256" key="1">
    <source>
        <dbReference type="ARBA" id="ARBA00022801"/>
    </source>
</evidence>
<sequence>MTKTDDSTDNTLKLSIGEDLQVLPCHPSKRNVTPAQADNPVVPKLDAVSQRSGRASTSEHLASNDSLKSVKRQSDESRPKNTKKRTVPRKEREIDKEESIRKQTAYFPPLGANSSGDWYLYKINTETGNRFGCIVPCELGKLPKFLHCINEKQIIVSIDYVKRIDYVSCKQQFDQFCRYIFEKIFVDMNTGPDEILQFDPDASTFKLLLCLLTEDNEVDFGQMESICTETNESIELSTKYKQCIALENSPKEIARELDDGKRARANNFVSADTIQLNQSRCQIFNKIEIAFIQHLPQMLYRITQVLNIRELKQNLLIPIDCQSASGSLDEEPPITLDNPFANTLSLETTLLLSGFDGDLVSKNKCGIHPPLGLVLQAMTVSTADRENNMKSLATLGDSFLKKSISLFVYHREPNDSSNNSSLTRESHITNQNLYKLANEKGLQHYLIADTPVYSGTEANWIPPGYKVNEDNAERYLQAKVKRKAFADVVEAMIGCYLVSTNYVTTMKFMQWLGLKVLVPSGSDQMNEAPSILRLKDGHTIKDIDQLYLAKKWDAIEKAINYTFGYKAHLFAALTHPSDSQDALTIHYNKLQFIGNPLYEFLITRYIFLTKKSTSADDVSHIRQKMINNELKTKTVLLHEIYNFIFCGPVEKKDIELYVCRANSSNIEKTIDPPSMDVSSVFSNVFDALVGAIFLDTRGSLDVVWGVIFSLMKSSIGISI</sequence>
<reference evidence="4" key="1">
    <citation type="submission" date="2021-02" db="EMBL/GenBank/DDBJ databases">
        <authorList>
            <person name="Nowell W R."/>
        </authorList>
    </citation>
    <scope>NUCLEOTIDE SEQUENCE</scope>
</reference>
<protein>
    <recommendedName>
        <fullName evidence="3">RNase III domain-containing protein</fullName>
    </recommendedName>
</protein>
<dbReference type="EMBL" id="CAJNOJ010000014">
    <property type="protein sequence ID" value="CAF0810166.1"/>
    <property type="molecule type" value="Genomic_DNA"/>
</dbReference>
<dbReference type="GO" id="GO:0005737">
    <property type="term" value="C:cytoplasm"/>
    <property type="evidence" value="ECO:0007669"/>
    <property type="project" value="TreeGrafter"/>
</dbReference>
<dbReference type="PROSITE" id="PS50142">
    <property type="entry name" value="RNASE_3_2"/>
    <property type="match status" value="2"/>
</dbReference>
<dbReference type="PANTHER" id="PTHR14950:SF37">
    <property type="entry name" value="ENDORIBONUCLEASE DICER"/>
    <property type="match status" value="1"/>
</dbReference>
<dbReference type="GO" id="GO:0004525">
    <property type="term" value="F:ribonuclease III activity"/>
    <property type="evidence" value="ECO:0007669"/>
    <property type="project" value="InterPro"/>
</dbReference>
<feature type="compositionally biased region" description="Basic and acidic residues" evidence="2">
    <location>
        <begin position="88"/>
        <end position="99"/>
    </location>
</feature>
<dbReference type="AlphaFoldDB" id="A0A813T697"/>
<dbReference type="InterPro" id="IPR036389">
    <property type="entry name" value="RNase_III_sf"/>
</dbReference>
<feature type="compositionally biased region" description="Polar residues" evidence="2">
    <location>
        <begin position="49"/>
        <end position="67"/>
    </location>
</feature>
<dbReference type="OrthoDB" id="416741at2759"/>
<dbReference type="GO" id="GO:0031054">
    <property type="term" value="P:pre-miRNA processing"/>
    <property type="evidence" value="ECO:0007669"/>
    <property type="project" value="TreeGrafter"/>
</dbReference>
<dbReference type="GO" id="GO:0004530">
    <property type="term" value="F:deoxyribonuclease I activity"/>
    <property type="evidence" value="ECO:0007669"/>
    <property type="project" value="TreeGrafter"/>
</dbReference>
<dbReference type="Gene3D" id="1.10.1520.10">
    <property type="entry name" value="Ribonuclease III domain"/>
    <property type="match status" value="2"/>
</dbReference>
<name>A0A813T697_ADIRI</name>
<dbReference type="Pfam" id="PF00636">
    <property type="entry name" value="Ribonuclease_3"/>
    <property type="match status" value="2"/>
</dbReference>